<organism evidence="7 8">
    <name type="scientific">Cryptosporidium ubiquitum</name>
    <dbReference type="NCBI Taxonomy" id="857276"/>
    <lineage>
        <taxon>Eukaryota</taxon>
        <taxon>Sar</taxon>
        <taxon>Alveolata</taxon>
        <taxon>Apicomplexa</taxon>
        <taxon>Conoidasida</taxon>
        <taxon>Coccidia</taxon>
        <taxon>Eucoccidiorida</taxon>
        <taxon>Eimeriorina</taxon>
        <taxon>Cryptosporidiidae</taxon>
        <taxon>Cryptosporidium</taxon>
    </lineage>
</organism>
<dbReference type="OrthoDB" id="442863at2759"/>
<evidence type="ECO:0000313" key="8">
    <source>
        <dbReference type="Proteomes" id="UP000186176"/>
    </source>
</evidence>
<evidence type="ECO:0000256" key="2">
    <source>
        <dbReference type="ARBA" id="ARBA00022694"/>
    </source>
</evidence>
<dbReference type="PANTHER" id="PTHR22731">
    <property type="entry name" value="RIBONUCLEASES P/MRP PROTEIN SUBUNIT POP1"/>
    <property type="match status" value="1"/>
</dbReference>
<dbReference type="InterPro" id="IPR055079">
    <property type="entry name" value="POP1_C"/>
</dbReference>
<evidence type="ECO:0000256" key="1">
    <source>
        <dbReference type="ARBA" id="ARBA00004123"/>
    </source>
</evidence>
<keyword evidence="3" id="KW-0539">Nucleus</keyword>
<sequence length="822" mass="96917">MNSALEYQLNPLIFTSNRNLLPQIVNVPHLSCGRKDEICRYVNFIKKSNSTKRCFQRLPPAIRRRSMSYNVYRAPKRIRPTLSYEMAKAPPRISKRKKKEKKKLPWIKRNLLLRAINRENFCGKEIFPFKTRSLSKLSTAFRQNGQINARFPFNQFKWMESHLYHSKRFQMCDAFGYKLPLHSTSKRNRKIYRAFKHGFVVHDSSYLQLFELKGTIDDISLLFRLCNFNVEFLFSYDYFNSNSRGGGFLFKLKDYELDKISTNKLFSKQIHFYSWERIAPIEFVWTPSCTNCGSSKSLWVWIHPIASHQQFFYWEKCIKVFGLNIEINLVEDVNRFEFLGPKSLNCIESLIFNNSSPKIELIVAKQDFVNTVGINLPITYNSNKISNEILKLNNEYHLDFEDNHMGCSFFCNQYREAIRERFYSKKKLLNKEHATKHDKYYTPLINMLNGRSKKKKNIKTLLSNIIERNEKKNSHSNLNRKKNPKQRIIFSKVLIIFHQGSNLGFDLIFPRGLNSSLLLRYLHLYSAQIIGIGERRRLLTQLGIPMFPFDFIETLSCHKIQISNPIYSKSKEFLEEMCNEVTNFSNYMKTPPSKRINYFFNKIEFPFLINWNKILNESCLEYSKFQKNYLALNQIISNSISSKDVEIEKYNIFVPRVGYRGTKKEYDDAFSCFPTNPTMKLRTLVLVKITSSCKINHKAHIYMCKRGDVKEIEKKNYLIEEPNKYGKTSLKENSVDHPESFNSSNPSFSTMRKLVGIVTSGGYSMSMRKGIGIGYISLFSFNESCLEQVKEPLFFWIRKHDLRYTPVKIEKYSQSDIHFNIY</sequence>
<feature type="domain" description="Pop1 N-terminal" evidence="4">
    <location>
        <begin position="33"/>
        <end position="214"/>
    </location>
</feature>
<dbReference type="GO" id="GO:0005655">
    <property type="term" value="C:nucleolar ribonuclease P complex"/>
    <property type="evidence" value="ECO:0007669"/>
    <property type="project" value="InterPro"/>
</dbReference>
<dbReference type="EMBL" id="LRBP01000012">
    <property type="protein sequence ID" value="OII74248.1"/>
    <property type="molecule type" value="Genomic_DNA"/>
</dbReference>
<dbReference type="VEuPathDB" id="CryptoDB:cubi_01092"/>
<dbReference type="AlphaFoldDB" id="A0A1J4MJ47"/>
<dbReference type="InterPro" id="IPR012590">
    <property type="entry name" value="POPLD_dom"/>
</dbReference>
<dbReference type="Pfam" id="PF22770">
    <property type="entry name" value="POP1_C"/>
    <property type="match status" value="1"/>
</dbReference>
<evidence type="ECO:0000313" key="7">
    <source>
        <dbReference type="EMBL" id="OII74248.1"/>
    </source>
</evidence>
<keyword evidence="2" id="KW-0819">tRNA processing</keyword>
<evidence type="ECO:0000259" key="5">
    <source>
        <dbReference type="Pfam" id="PF08170"/>
    </source>
</evidence>
<dbReference type="GeneID" id="39977883"/>
<feature type="domain" description="POP1 C-terminal" evidence="6">
    <location>
        <begin position="742"/>
        <end position="800"/>
    </location>
</feature>
<evidence type="ECO:0000256" key="3">
    <source>
        <dbReference type="ARBA" id="ARBA00023242"/>
    </source>
</evidence>
<reference evidence="7 8" key="1">
    <citation type="submission" date="2016-10" db="EMBL/GenBank/DDBJ databases">
        <title>Reductive evolution of mitochondrial metabolism and differential evolution of invasion-related proteins in Cryptosporidium.</title>
        <authorList>
            <person name="Liu S."/>
            <person name="Roellig D.M."/>
            <person name="Guo Y."/>
            <person name="Li N."/>
            <person name="Frace M.A."/>
            <person name="Tang K."/>
            <person name="Zhang L."/>
            <person name="Feng Y."/>
            <person name="Xiao L."/>
        </authorList>
    </citation>
    <scope>NUCLEOTIDE SEQUENCE [LARGE SCALE GENOMIC DNA]</scope>
    <source>
        <strain evidence="7">39726</strain>
    </source>
</reference>
<dbReference type="GO" id="GO:0000172">
    <property type="term" value="C:ribonuclease MRP complex"/>
    <property type="evidence" value="ECO:0007669"/>
    <property type="project" value="InterPro"/>
</dbReference>
<dbReference type="Proteomes" id="UP000186176">
    <property type="component" value="Unassembled WGS sequence"/>
</dbReference>
<dbReference type="InterPro" id="IPR029043">
    <property type="entry name" value="GcvT/YgfZ_C"/>
</dbReference>
<comment type="caution">
    <text evidence="7">The sequence shown here is derived from an EMBL/GenBank/DDBJ whole genome shotgun (WGS) entry which is preliminary data.</text>
</comment>
<evidence type="ECO:0000259" key="4">
    <source>
        <dbReference type="Pfam" id="PF06978"/>
    </source>
</evidence>
<dbReference type="RefSeq" id="XP_028875441.1">
    <property type="nucleotide sequence ID" value="XM_029018104.1"/>
</dbReference>
<dbReference type="InterPro" id="IPR009723">
    <property type="entry name" value="Pop1_N"/>
</dbReference>
<dbReference type="PANTHER" id="PTHR22731:SF3">
    <property type="entry name" value="RIBONUCLEASES P_MRP PROTEIN SUBUNIT POP1"/>
    <property type="match status" value="1"/>
</dbReference>
<evidence type="ECO:0000259" key="6">
    <source>
        <dbReference type="Pfam" id="PF22770"/>
    </source>
</evidence>
<comment type="subcellular location">
    <subcellularLocation>
        <location evidence="1">Nucleus</location>
    </subcellularLocation>
</comment>
<dbReference type="Pfam" id="PF06978">
    <property type="entry name" value="POP1_N"/>
    <property type="match status" value="1"/>
</dbReference>
<dbReference type="Pfam" id="PF08170">
    <property type="entry name" value="POPLD"/>
    <property type="match status" value="1"/>
</dbReference>
<name>A0A1J4MJ47_9CRYT</name>
<feature type="domain" description="POPLD" evidence="5">
    <location>
        <begin position="504"/>
        <end position="611"/>
    </location>
</feature>
<accession>A0A1J4MJ47</accession>
<protein>
    <submittedName>
        <fullName evidence="7">Uncharacterized protein</fullName>
    </submittedName>
</protein>
<proteinExistence type="predicted"/>
<gene>
    <name evidence="7" type="ORF">cubi_01092</name>
</gene>
<dbReference type="SUPFAM" id="SSF101790">
    <property type="entry name" value="Aminomethyltransferase beta-barrel domain"/>
    <property type="match status" value="1"/>
</dbReference>
<dbReference type="InterPro" id="IPR039182">
    <property type="entry name" value="Pop1"/>
</dbReference>
<dbReference type="GO" id="GO:0001682">
    <property type="term" value="P:tRNA 5'-leader removal"/>
    <property type="evidence" value="ECO:0007669"/>
    <property type="project" value="InterPro"/>
</dbReference>
<keyword evidence="8" id="KW-1185">Reference proteome</keyword>